<accession>A0A1Y0ZCK7</accession>
<evidence type="ECO:0000313" key="2">
    <source>
        <dbReference type="Proteomes" id="UP000061432"/>
    </source>
</evidence>
<proteinExistence type="predicted"/>
<evidence type="ECO:0008006" key="3">
    <source>
        <dbReference type="Google" id="ProtNLM"/>
    </source>
</evidence>
<dbReference type="STRING" id="270351.Maq22A_c28805"/>
<organism evidence="1 2">
    <name type="scientific">Methylobacterium aquaticum</name>
    <dbReference type="NCBI Taxonomy" id="270351"/>
    <lineage>
        <taxon>Bacteria</taxon>
        <taxon>Pseudomonadati</taxon>
        <taxon>Pseudomonadota</taxon>
        <taxon>Alphaproteobacteria</taxon>
        <taxon>Hyphomicrobiales</taxon>
        <taxon>Methylobacteriaceae</taxon>
        <taxon>Methylobacterium</taxon>
    </lineage>
</organism>
<evidence type="ECO:0000313" key="1">
    <source>
        <dbReference type="EMBL" id="BAR47267.1"/>
    </source>
</evidence>
<name>A0A1Y0ZCK7_9HYPH</name>
<reference evidence="1 2" key="1">
    <citation type="journal article" date="2015" name="Genome Announc.">
        <title>Complete Genome Sequence of Methylobacterium aquaticum Strain 22A, Isolated from Racomitrium japonicum Moss.</title>
        <authorList>
            <person name="Tani A."/>
            <person name="Ogura Y."/>
            <person name="Hayashi T."/>
            <person name="Kimbara K."/>
        </authorList>
    </citation>
    <scope>NUCLEOTIDE SEQUENCE [LARGE SCALE GENOMIC DNA]</scope>
    <source>
        <strain evidence="1 2">MA-22A</strain>
    </source>
</reference>
<gene>
    <name evidence="1" type="ORF">Maq22A_c28805</name>
</gene>
<sequence length="56" mass="5939">MPHASPLCLVDDDPAVLQSTRLLFESEGHRVEPSPADPNACRPSPIPVPGACCSTR</sequence>
<reference evidence="2" key="2">
    <citation type="submission" date="2015-01" db="EMBL/GenBank/DDBJ databases">
        <title>Complete genome sequence of Methylobacterium aquaticum strain 22A.</title>
        <authorList>
            <person name="Tani A."/>
            <person name="Ogura Y."/>
            <person name="Hayashi T."/>
        </authorList>
    </citation>
    <scope>NUCLEOTIDE SEQUENCE [LARGE SCALE GENOMIC DNA]</scope>
    <source>
        <strain evidence="2">MA-22A</strain>
    </source>
</reference>
<dbReference type="Proteomes" id="UP000061432">
    <property type="component" value="Chromosome"/>
</dbReference>
<dbReference type="AlphaFoldDB" id="A0A1Y0ZCK7"/>
<dbReference type="KEGG" id="maqu:Maq22A_c28805"/>
<protein>
    <recommendedName>
        <fullName evidence="3">Response regulatory domain-containing protein</fullName>
    </recommendedName>
</protein>
<dbReference type="EMBL" id="AP014704">
    <property type="protein sequence ID" value="BAR47267.1"/>
    <property type="molecule type" value="Genomic_DNA"/>
</dbReference>